<evidence type="ECO:0000256" key="3">
    <source>
        <dbReference type="ARBA" id="ARBA00022692"/>
    </source>
</evidence>
<sequence>MRNLVNSSCDQPIGYPIFVSPLTTSFVGCHAQLATSTGFPVELSPSGLRETSARYLSHNIACLRNWILTHCRRRQNSTQPHTQDSLQQNYSKCHRRQVLYRQCSMRKGHDLHHQKHPWGRSPPHRYNHFSPLLQFPIHTEGSRDKSRTPNDIAVGCHSNQTSHQLLDEVQSSRTGHKQRRSHIPNGQPKGLIICRRSHESRQHECYPQLENLLQSLTSSQNDTFHWPRRQGHLPRRHLNRNHRLHHHLARQQSDFHHEPIPALLTSESPTRNSRVNLSHQNVNEVIDLRRPGNRVVTHCASATPIASPLRNSSPTAKCIADSCRTTGQSIGPGNDTYKPSDECPELSGSPPWQLVRQPPVCVDGLADGDIAKTAAWRSGKCATTVDMRSCSCLLFFHSDSDVLSARSFDFCC</sequence>
<dbReference type="PROSITE" id="PS51257">
    <property type="entry name" value="PROKAR_LIPOPROTEIN"/>
    <property type="match status" value="1"/>
</dbReference>
<feature type="domain" description="Pecanex C-terminal" evidence="8">
    <location>
        <begin position="1"/>
        <end position="31"/>
    </location>
</feature>
<proteinExistence type="inferred from homology"/>
<dbReference type="InterPro" id="IPR039797">
    <property type="entry name" value="Pecanex"/>
</dbReference>
<feature type="region of interest" description="Disordered" evidence="7">
    <location>
        <begin position="139"/>
        <end position="163"/>
    </location>
</feature>
<dbReference type="GO" id="GO:0016020">
    <property type="term" value="C:membrane"/>
    <property type="evidence" value="ECO:0007669"/>
    <property type="project" value="UniProtKB-SubCell"/>
</dbReference>
<gene>
    <name evidence="9" type="ORF">PXEA_LOCUS1545</name>
</gene>
<dbReference type="PANTHER" id="PTHR12372">
    <property type="entry name" value="PECANEX"/>
    <property type="match status" value="1"/>
</dbReference>
<evidence type="ECO:0000256" key="7">
    <source>
        <dbReference type="SAM" id="MobiDB-lite"/>
    </source>
</evidence>
<keyword evidence="5" id="KW-0472">Membrane</keyword>
<dbReference type="Pfam" id="PF05041">
    <property type="entry name" value="Pecanex_C"/>
    <property type="match status" value="1"/>
</dbReference>
<keyword evidence="3" id="KW-0812">Transmembrane</keyword>
<evidence type="ECO:0000256" key="1">
    <source>
        <dbReference type="ARBA" id="ARBA00004141"/>
    </source>
</evidence>
<dbReference type="OrthoDB" id="10037631at2759"/>
<dbReference type="InterPro" id="IPR007735">
    <property type="entry name" value="Pecanex_C"/>
</dbReference>
<comment type="similarity">
    <text evidence="2 6">Belongs to the pecanex family.</text>
</comment>
<evidence type="ECO:0000256" key="5">
    <source>
        <dbReference type="ARBA" id="ARBA00023136"/>
    </source>
</evidence>
<dbReference type="Proteomes" id="UP000784294">
    <property type="component" value="Unassembled WGS sequence"/>
</dbReference>
<feature type="region of interest" description="Disordered" evidence="7">
    <location>
        <begin position="170"/>
        <end position="189"/>
    </location>
</feature>
<protein>
    <recommendedName>
        <fullName evidence="6">Pecanex-like protein</fullName>
    </recommendedName>
</protein>
<evidence type="ECO:0000313" key="9">
    <source>
        <dbReference type="EMBL" id="VEL08105.1"/>
    </source>
</evidence>
<comment type="subcellular location">
    <subcellularLocation>
        <location evidence="1 6">Membrane</location>
        <topology evidence="1 6">Multi-pass membrane protein</topology>
    </subcellularLocation>
</comment>
<dbReference type="AlphaFoldDB" id="A0A448WC27"/>
<keyword evidence="10" id="KW-1185">Reference proteome</keyword>
<evidence type="ECO:0000256" key="2">
    <source>
        <dbReference type="ARBA" id="ARBA00010170"/>
    </source>
</evidence>
<name>A0A448WC27_9PLAT</name>
<reference evidence="9" key="1">
    <citation type="submission" date="2018-11" db="EMBL/GenBank/DDBJ databases">
        <authorList>
            <consortium name="Pathogen Informatics"/>
        </authorList>
    </citation>
    <scope>NUCLEOTIDE SEQUENCE</scope>
</reference>
<evidence type="ECO:0000256" key="4">
    <source>
        <dbReference type="ARBA" id="ARBA00022989"/>
    </source>
</evidence>
<organism evidence="9 10">
    <name type="scientific">Protopolystoma xenopodis</name>
    <dbReference type="NCBI Taxonomy" id="117903"/>
    <lineage>
        <taxon>Eukaryota</taxon>
        <taxon>Metazoa</taxon>
        <taxon>Spiralia</taxon>
        <taxon>Lophotrochozoa</taxon>
        <taxon>Platyhelminthes</taxon>
        <taxon>Monogenea</taxon>
        <taxon>Polyopisthocotylea</taxon>
        <taxon>Polystomatidea</taxon>
        <taxon>Polystomatidae</taxon>
        <taxon>Protopolystoma</taxon>
    </lineage>
</organism>
<evidence type="ECO:0000256" key="6">
    <source>
        <dbReference type="RuleBase" id="RU367089"/>
    </source>
</evidence>
<evidence type="ECO:0000313" key="10">
    <source>
        <dbReference type="Proteomes" id="UP000784294"/>
    </source>
</evidence>
<keyword evidence="4" id="KW-1133">Transmembrane helix</keyword>
<evidence type="ECO:0000259" key="8">
    <source>
        <dbReference type="Pfam" id="PF05041"/>
    </source>
</evidence>
<accession>A0A448WC27</accession>
<dbReference type="EMBL" id="CAAALY010003167">
    <property type="protein sequence ID" value="VEL08105.1"/>
    <property type="molecule type" value="Genomic_DNA"/>
</dbReference>
<comment type="caution">
    <text evidence="9">The sequence shown here is derived from an EMBL/GenBank/DDBJ whole genome shotgun (WGS) entry which is preliminary data.</text>
</comment>